<comment type="caution">
    <text evidence="1">The sequence shown here is derived from an EMBL/GenBank/DDBJ whole genome shotgun (WGS) entry which is preliminary data.</text>
</comment>
<dbReference type="EMBL" id="NBNE01001418">
    <property type="protein sequence ID" value="OWZ14099.1"/>
    <property type="molecule type" value="Genomic_DNA"/>
</dbReference>
<evidence type="ECO:0000313" key="1">
    <source>
        <dbReference type="EMBL" id="OWZ14099.1"/>
    </source>
</evidence>
<evidence type="ECO:0000313" key="2">
    <source>
        <dbReference type="Proteomes" id="UP000198211"/>
    </source>
</evidence>
<organism evidence="1 2">
    <name type="scientific">Phytophthora megakarya</name>
    <dbReference type="NCBI Taxonomy" id="4795"/>
    <lineage>
        <taxon>Eukaryota</taxon>
        <taxon>Sar</taxon>
        <taxon>Stramenopiles</taxon>
        <taxon>Oomycota</taxon>
        <taxon>Peronosporomycetes</taxon>
        <taxon>Peronosporales</taxon>
        <taxon>Peronosporaceae</taxon>
        <taxon>Phytophthora</taxon>
    </lineage>
</organism>
<accession>A0A225WAD0</accession>
<name>A0A225WAD0_9STRA</name>
<reference evidence="2" key="1">
    <citation type="submission" date="2017-03" db="EMBL/GenBank/DDBJ databases">
        <title>Phytopthora megakarya and P. palmivora, two closely related causual agents of cacao black pod achieved similar genome size and gene model numbers by different mechanisms.</title>
        <authorList>
            <person name="Ali S."/>
            <person name="Shao J."/>
            <person name="Larry D.J."/>
            <person name="Kronmiller B."/>
            <person name="Shen D."/>
            <person name="Strem M.D."/>
            <person name="Melnick R.L."/>
            <person name="Guiltinan M.J."/>
            <person name="Tyler B.M."/>
            <person name="Meinhardt L.W."/>
            <person name="Bailey B.A."/>
        </authorList>
    </citation>
    <scope>NUCLEOTIDE SEQUENCE [LARGE SCALE GENOMIC DNA]</scope>
    <source>
        <strain evidence="2">zdho120</strain>
    </source>
</reference>
<keyword evidence="2" id="KW-1185">Reference proteome</keyword>
<dbReference type="AlphaFoldDB" id="A0A225WAD0"/>
<proteinExistence type="predicted"/>
<gene>
    <name evidence="1" type="ORF">PHMEG_00012468</name>
</gene>
<sequence>MEIVTSSTYVSHQKTEQMRAAVAGFLAVMSGMIEKALINGKKTAVAEERKYNLERLSESAQTIDALLRLERWLNRIAPSHN</sequence>
<dbReference type="Proteomes" id="UP000198211">
    <property type="component" value="Unassembled WGS sequence"/>
</dbReference>
<protein>
    <submittedName>
        <fullName evidence="1">Uncharacterized protein</fullName>
    </submittedName>
</protein>